<name>A0A0A8K602_9HYPH</name>
<dbReference type="PRINTS" id="PR00039">
    <property type="entry name" value="HTHLYSR"/>
</dbReference>
<dbReference type="SUPFAM" id="SSF46785">
    <property type="entry name" value="Winged helix' DNA-binding domain"/>
    <property type="match status" value="1"/>
</dbReference>
<dbReference type="InterPro" id="IPR036388">
    <property type="entry name" value="WH-like_DNA-bd_sf"/>
</dbReference>
<evidence type="ECO:0000256" key="2">
    <source>
        <dbReference type="ARBA" id="ARBA00023015"/>
    </source>
</evidence>
<dbReference type="InterPro" id="IPR005119">
    <property type="entry name" value="LysR_subst-bd"/>
</dbReference>
<dbReference type="PANTHER" id="PTHR30346">
    <property type="entry name" value="TRANSCRIPTIONAL DUAL REGULATOR HCAR-RELATED"/>
    <property type="match status" value="1"/>
</dbReference>
<feature type="domain" description="HTH lysR-type" evidence="6">
    <location>
        <begin position="8"/>
        <end position="65"/>
    </location>
</feature>
<dbReference type="FunFam" id="1.10.10.10:FF:000001">
    <property type="entry name" value="LysR family transcriptional regulator"/>
    <property type="match status" value="1"/>
</dbReference>
<keyword evidence="8" id="KW-1185">Reference proteome</keyword>
<dbReference type="GO" id="GO:0032993">
    <property type="term" value="C:protein-DNA complex"/>
    <property type="evidence" value="ECO:0007669"/>
    <property type="project" value="TreeGrafter"/>
</dbReference>
<dbReference type="STRING" id="1384459.GL4_2528"/>
<evidence type="ECO:0000256" key="4">
    <source>
        <dbReference type="ARBA" id="ARBA00023159"/>
    </source>
</evidence>
<evidence type="ECO:0000256" key="5">
    <source>
        <dbReference type="ARBA" id="ARBA00023163"/>
    </source>
</evidence>
<keyword evidence="3" id="KW-0238">DNA-binding</keyword>
<dbReference type="InterPro" id="IPR036390">
    <property type="entry name" value="WH_DNA-bd_sf"/>
</dbReference>
<comment type="similarity">
    <text evidence="1">Belongs to the LysR transcriptional regulatory family.</text>
</comment>
<dbReference type="GO" id="GO:0003677">
    <property type="term" value="F:DNA binding"/>
    <property type="evidence" value="ECO:0007669"/>
    <property type="project" value="UniProtKB-KW"/>
</dbReference>
<dbReference type="EMBL" id="AP014648">
    <property type="protein sequence ID" value="BAQ17962.1"/>
    <property type="molecule type" value="Genomic_DNA"/>
</dbReference>
<evidence type="ECO:0000256" key="3">
    <source>
        <dbReference type="ARBA" id="ARBA00023125"/>
    </source>
</evidence>
<dbReference type="Proteomes" id="UP000031643">
    <property type="component" value="Chromosome"/>
</dbReference>
<dbReference type="Pfam" id="PF03466">
    <property type="entry name" value="LysR_substrate"/>
    <property type="match status" value="1"/>
</dbReference>
<reference evidence="7 8" key="1">
    <citation type="submission" date="2014-09" db="EMBL/GenBank/DDBJ databases">
        <title>Genome sequencing of Methyloceanibacter caenitepidi Gela4.</title>
        <authorList>
            <person name="Takeuchi M."/>
            <person name="Susumu S."/>
            <person name="Kamagata Y."/>
            <person name="Oshima K."/>
            <person name="Hattori M."/>
            <person name="Iwasaki W."/>
        </authorList>
    </citation>
    <scope>NUCLEOTIDE SEQUENCE [LARGE SCALE GENOMIC DNA]</scope>
    <source>
        <strain evidence="7 8">Gela4</strain>
    </source>
</reference>
<gene>
    <name evidence="7" type="ORF">GL4_2528</name>
</gene>
<keyword evidence="2" id="KW-0805">Transcription regulation</keyword>
<evidence type="ECO:0000259" key="6">
    <source>
        <dbReference type="PROSITE" id="PS50931"/>
    </source>
</evidence>
<sequence length="318" mass="35194">MEGEAAMPTLRQLEYLVAVADNRHFGRAAERVNVTQPTLSEQLRTLEQRLGVELVERSRSNVVVTPLGFEVVEIARRMLQDAQRIVDITGNVGSGFAGVVRLGLPPTIGPYLLPRVDPTLHATYPKLKLYAREELPHALPRELAEGIHDVIIAPLPVNQSGLREAVLFEEPLYLTVPIDHELASRSSIKPTDLEGADLLALGPGHQLRELVVNLAAECGANLRYDYEGTSLDTLREMMATGLGVSLMPGLYVRSVVSKDPRFKTFDIGSRGLSRTIGMLWRKSKNPQHNFDNLAVLIRNIVRDEFGPNRVKTRAESVA</sequence>
<dbReference type="Gene3D" id="1.10.10.10">
    <property type="entry name" value="Winged helix-like DNA-binding domain superfamily/Winged helix DNA-binding domain"/>
    <property type="match status" value="1"/>
</dbReference>
<dbReference type="InterPro" id="IPR000847">
    <property type="entry name" value="LysR_HTH_N"/>
</dbReference>
<dbReference type="OrthoDB" id="9775392at2"/>
<dbReference type="PROSITE" id="PS50931">
    <property type="entry name" value="HTH_LYSR"/>
    <property type="match status" value="1"/>
</dbReference>
<dbReference type="AlphaFoldDB" id="A0A0A8K602"/>
<dbReference type="CDD" id="cd08411">
    <property type="entry name" value="PBP2_OxyR"/>
    <property type="match status" value="1"/>
</dbReference>
<organism evidence="7 8">
    <name type="scientific">Methyloceanibacter caenitepidi</name>
    <dbReference type="NCBI Taxonomy" id="1384459"/>
    <lineage>
        <taxon>Bacteria</taxon>
        <taxon>Pseudomonadati</taxon>
        <taxon>Pseudomonadota</taxon>
        <taxon>Alphaproteobacteria</taxon>
        <taxon>Hyphomicrobiales</taxon>
        <taxon>Hyphomicrobiaceae</taxon>
        <taxon>Methyloceanibacter</taxon>
    </lineage>
</organism>
<dbReference type="GO" id="GO:0003700">
    <property type="term" value="F:DNA-binding transcription factor activity"/>
    <property type="evidence" value="ECO:0007669"/>
    <property type="project" value="InterPro"/>
</dbReference>
<dbReference type="SUPFAM" id="SSF53850">
    <property type="entry name" value="Periplasmic binding protein-like II"/>
    <property type="match status" value="1"/>
</dbReference>
<evidence type="ECO:0000313" key="8">
    <source>
        <dbReference type="Proteomes" id="UP000031643"/>
    </source>
</evidence>
<evidence type="ECO:0000256" key="1">
    <source>
        <dbReference type="ARBA" id="ARBA00009437"/>
    </source>
</evidence>
<keyword evidence="5" id="KW-0804">Transcription</keyword>
<protein>
    <submittedName>
        <fullName evidence="7">Hydrogen peroxide-inducible genes activator</fullName>
    </submittedName>
</protein>
<accession>A0A0A8K602</accession>
<dbReference type="HOGENOM" id="CLU_039613_6_4_5"/>
<dbReference type="KEGG" id="mcg:GL4_2528"/>
<proteinExistence type="inferred from homology"/>
<keyword evidence="4" id="KW-0010">Activator</keyword>
<dbReference type="Pfam" id="PF00126">
    <property type="entry name" value="HTH_1"/>
    <property type="match status" value="1"/>
</dbReference>
<dbReference type="PANTHER" id="PTHR30346:SF26">
    <property type="entry name" value="HYDROGEN PEROXIDE-INDUCIBLE GENES ACTIVATOR"/>
    <property type="match status" value="1"/>
</dbReference>
<evidence type="ECO:0000313" key="7">
    <source>
        <dbReference type="EMBL" id="BAQ17962.1"/>
    </source>
</evidence>
<dbReference type="Gene3D" id="3.40.190.10">
    <property type="entry name" value="Periplasmic binding protein-like II"/>
    <property type="match status" value="2"/>
</dbReference>